<feature type="domain" description="Ig-like" evidence="1">
    <location>
        <begin position="107"/>
        <end position="186"/>
    </location>
</feature>
<dbReference type="PROSITE" id="PS50835">
    <property type="entry name" value="IG_LIKE"/>
    <property type="match status" value="3"/>
</dbReference>
<dbReference type="InterPro" id="IPR007110">
    <property type="entry name" value="Ig-like_dom"/>
</dbReference>
<dbReference type="Proteomes" id="UP001217089">
    <property type="component" value="Unassembled WGS sequence"/>
</dbReference>
<dbReference type="SUPFAM" id="SSF48726">
    <property type="entry name" value="Immunoglobulin"/>
    <property type="match status" value="2"/>
</dbReference>
<evidence type="ECO:0000313" key="2">
    <source>
        <dbReference type="EMBL" id="KAJ8304777.1"/>
    </source>
</evidence>
<keyword evidence="3" id="KW-1185">Reference proteome</keyword>
<feature type="domain" description="Ig-like" evidence="1">
    <location>
        <begin position="10"/>
        <end position="45"/>
    </location>
</feature>
<dbReference type="InterPro" id="IPR037448">
    <property type="entry name" value="Zig-8"/>
</dbReference>
<dbReference type="InterPro" id="IPR036179">
    <property type="entry name" value="Ig-like_dom_sf"/>
</dbReference>
<dbReference type="InterPro" id="IPR003599">
    <property type="entry name" value="Ig_sub"/>
</dbReference>
<dbReference type="EMBL" id="JARBDR010000903">
    <property type="protein sequence ID" value="KAJ8304777.1"/>
    <property type="molecule type" value="Genomic_DNA"/>
</dbReference>
<dbReference type="SMART" id="SM00409">
    <property type="entry name" value="IG"/>
    <property type="match status" value="3"/>
</dbReference>
<dbReference type="PANTHER" id="PTHR23279:SF36">
    <property type="entry name" value="DEFECTIVE PROBOSCIS EXTENSION RESPONSE 9, ISOFORM A"/>
    <property type="match status" value="1"/>
</dbReference>
<sequence length="299" mass="34422">NHNKRQQANPKFLPEETNVTFHRGETAVLRCKIENLGPKQVNWRKVSDVYPITVGELVFTPAKNFELVTRKINETITQWNLEIKNVEMNHAAISLTGTQYVNLYQMINLTCNATGPERAPESIDWFHEGHKISADRDKWKGRLSIHNFYGTDFGLNTHQYTLGRSFISRLIINRSMESDAGTYICRNISLTGTEYVNLFQTIQLTCNATGPERAPEYIDWFHNGFKVTTDREQWKNRLTIRNFYGTDNYGYPERHPGRSLISRLIIKRSNKDDAGSYVCRSTPNVQPAVLKVHVLNGKV</sequence>
<feature type="non-terminal residue" evidence="2">
    <location>
        <position position="1"/>
    </location>
</feature>
<evidence type="ECO:0000259" key="1">
    <source>
        <dbReference type="PROSITE" id="PS50835"/>
    </source>
</evidence>
<proteinExistence type="predicted"/>
<dbReference type="InterPro" id="IPR013783">
    <property type="entry name" value="Ig-like_fold"/>
</dbReference>
<comment type="caution">
    <text evidence="2">The sequence shown here is derived from an EMBL/GenBank/DDBJ whole genome shotgun (WGS) entry which is preliminary data.</text>
</comment>
<accession>A0ABQ9EHM7</accession>
<dbReference type="PANTHER" id="PTHR23279">
    <property type="entry name" value="DEFECTIVE PROBOSCIS EXTENSION RESPONSE DPR -RELATED"/>
    <property type="match status" value="1"/>
</dbReference>
<name>A0ABQ9EHM7_TEGGR</name>
<dbReference type="Gene3D" id="2.60.40.10">
    <property type="entry name" value="Immunoglobulins"/>
    <property type="match status" value="3"/>
</dbReference>
<dbReference type="InterPro" id="IPR013151">
    <property type="entry name" value="Immunoglobulin_dom"/>
</dbReference>
<evidence type="ECO:0000313" key="3">
    <source>
        <dbReference type="Proteomes" id="UP001217089"/>
    </source>
</evidence>
<feature type="domain" description="Ig-like" evidence="1">
    <location>
        <begin position="200"/>
        <end position="282"/>
    </location>
</feature>
<gene>
    <name evidence="2" type="ORF">KUTeg_018360</name>
</gene>
<dbReference type="Pfam" id="PF00047">
    <property type="entry name" value="ig"/>
    <property type="match status" value="2"/>
</dbReference>
<organism evidence="2 3">
    <name type="scientific">Tegillarca granosa</name>
    <name type="common">Malaysian cockle</name>
    <name type="synonym">Anadara granosa</name>
    <dbReference type="NCBI Taxonomy" id="220873"/>
    <lineage>
        <taxon>Eukaryota</taxon>
        <taxon>Metazoa</taxon>
        <taxon>Spiralia</taxon>
        <taxon>Lophotrochozoa</taxon>
        <taxon>Mollusca</taxon>
        <taxon>Bivalvia</taxon>
        <taxon>Autobranchia</taxon>
        <taxon>Pteriomorphia</taxon>
        <taxon>Arcoida</taxon>
        <taxon>Arcoidea</taxon>
        <taxon>Arcidae</taxon>
        <taxon>Tegillarca</taxon>
    </lineage>
</organism>
<reference evidence="2 3" key="1">
    <citation type="submission" date="2022-12" db="EMBL/GenBank/DDBJ databases">
        <title>Chromosome-level genome of Tegillarca granosa.</title>
        <authorList>
            <person name="Kim J."/>
        </authorList>
    </citation>
    <scope>NUCLEOTIDE SEQUENCE [LARGE SCALE GENOMIC DNA]</scope>
    <source>
        <strain evidence="2">Teg-2019</strain>
        <tissue evidence="2">Adductor muscle</tissue>
    </source>
</reference>
<protein>
    <recommendedName>
        <fullName evidence="1">Ig-like domain-containing protein</fullName>
    </recommendedName>
</protein>